<evidence type="ECO:0000313" key="4">
    <source>
        <dbReference type="Proteomes" id="UP000569951"/>
    </source>
</evidence>
<feature type="signal peptide" evidence="1">
    <location>
        <begin position="1"/>
        <end position="22"/>
    </location>
</feature>
<evidence type="ECO:0000256" key="1">
    <source>
        <dbReference type="SAM" id="SignalP"/>
    </source>
</evidence>
<dbReference type="Proteomes" id="UP000569951">
    <property type="component" value="Unassembled WGS sequence"/>
</dbReference>
<keyword evidence="1" id="KW-0732">Signal</keyword>
<gene>
    <name evidence="3" type="ORF">HNR42_003416</name>
</gene>
<comment type="caution">
    <text evidence="3">The sequence shown here is derived from an EMBL/GenBank/DDBJ whole genome shotgun (WGS) entry which is preliminary data.</text>
</comment>
<keyword evidence="4" id="KW-1185">Reference proteome</keyword>
<accession>A0A841I4K4</accession>
<proteinExistence type="predicted"/>
<name>A0A841I4K4_9DEIO</name>
<dbReference type="PROSITE" id="PS51257">
    <property type="entry name" value="PROKAR_LIPOPROTEIN"/>
    <property type="match status" value="1"/>
</dbReference>
<dbReference type="Pfam" id="PF14326">
    <property type="entry name" value="DUF4384"/>
    <property type="match status" value="1"/>
</dbReference>
<evidence type="ECO:0000313" key="3">
    <source>
        <dbReference type="EMBL" id="MBB6099956.1"/>
    </source>
</evidence>
<reference evidence="3 4" key="1">
    <citation type="submission" date="2020-08" db="EMBL/GenBank/DDBJ databases">
        <title>Genomic Encyclopedia of Type Strains, Phase IV (KMG-IV): sequencing the most valuable type-strain genomes for metagenomic binning, comparative biology and taxonomic classification.</title>
        <authorList>
            <person name="Goeker M."/>
        </authorList>
    </citation>
    <scope>NUCLEOTIDE SEQUENCE [LARGE SCALE GENOMIC DNA]</scope>
    <source>
        <strain evidence="3 4">DSM 21458</strain>
    </source>
</reference>
<organism evidence="3 4">
    <name type="scientific">Deinobacterium chartae</name>
    <dbReference type="NCBI Taxonomy" id="521158"/>
    <lineage>
        <taxon>Bacteria</taxon>
        <taxon>Thermotogati</taxon>
        <taxon>Deinococcota</taxon>
        <taxon>Deinococci</taxon>
        <taxon>Deinococcales</taxon>
        <taxon>Deinococcaceae</taxon>
        <taxon>Deinobacterium</taxon>
    </lineage>
</organism>
<evidence type="ECO:0000259" key="2">
    <source>
        <dbReference type="Pfam" id="PF14326"/>
    </source>
</evidence>
<dbReference type="EMBL" id="JACHHG010000017">
    <property type="protein sequence ID" value="MBB6099956.1"/>
    <property type="molecule type" value="Genomic_DNA"/>
</dbReference>
<feature type="chain" id="PRO_5032422124" description="DUF4384 domain-containing protein" evidence="1">
    <location>
        <begin position="23"/>
        <end position="166"/>
    </location>
</feature>
<feature type="domain" description="DUF4384" evidence="2">
    <location>
        <begin position="50"/>
        <end position="123"/>
    </location>
</feature>
<dbReference type="RefSeq" id="WP_183988693.1">
    <property type="nucleotide sequence ID" value="NZ_JACHHG010000017.1"/>
</dbReference>
<dbReference type="AlphaFoldDB" id="A0A841I4K4"/>
<dbReference type="InterPro" id="IPR025493">
    <property type="entry name" value="DUF4384"/>
</dbReference>
<sequence length="166" mass="17962">MNAKLLLLAATSLLLGACSVTVSPGTTRATVAPAGVLISSFTPDRGTGSTYYVGENVSFRFSANRPGYLTLVSLDPDGFSNVLVSNAYVSAGTTVFPTRAQGVNFTVQPPRGMQRVRAIFTTTQQSSNVVLSGRYDSRGWENVTTVYVNPYPVNARDVRETYFYIR</sequence>
<protein>
    <recommendedName>
        <fullName evidence="2">DUF4384 domain-containing protein</fullName>
    </recommendedName>
</protein>